<dbReference type="GO" id="GO:0005829">
    <property type="term" value="C:cytosol"/>
    <property type="evidence" value="ECO:0007669"/>
    <property type="project" value="TreeGrafter"/>
</dbReference>
<evidence type="ECO:0000256" key="2">
    <source>
        <dbReference type="ARBA" id="ARBA00023002"/>
    </source>
</evidence>
<dbReference type="EMBL" id="UINC01140137">
    <property type="protein sequence ID" value="SVD27105.1"/>
    <property type="molecule type" value="Genomic_DNA"/>
</dbReference>
<name>A0A382TZI6_9ZZZZ</name>
<keyword evidence="2" id="KW-0560">Oxidoreductase</keyword>
<keyword evidence="1" id="KW-0521">NADP</keyword>
<sequence>VCIRVSKAGINFADILSRMGLYPGAPKPPFTPGMEVSGTIHEVGPDVDNFEVGDRVVGSGTNGGYATHTLAK</sequence>
<dbReference type="GO" id="GO:0003960">
    <property type="term" value="F:quinone reductase (NADPH) activity"/>
    <property type="evidence" value="ECO:0007669"/>
    <property type="project" value="TreeGrafter"/>
</dbReference>
<dbReference type="InterPro" id="IPR011032">
    <property type="entry name" value="GroES-like_sf"/>
</dbReference>
<protein>
    <recommendedName>
        <fullName evidence="3">Alcohol dehydrogenase-like N-terminal domain-containing protein</fullName>
    </recommendedName>
</protein>
<dbReference type="InterPro" id="IPR013154">
    <property type="entry name" value="ADH-like_N"/>
</dbReference>
<feature type="non-terminal residue" evidence="4">
    <location>
        <position position="1"/>
    </location>
</feature>
<dbReference type="GO" id="GO:0070402">
    <property type="term" value="F:NADPH binding"/>
    <property type="evidence" value="ECO:0007669"/>
    <property type="project" value="TreeGrafter"/>
</dbReference>
<gene>
    <name evidence="4" type="ORF">METZ01_LOCUS379959</name>
</gene>
<dbReference type="SUPFAM" id="SSF50129">
    <property type="entry name" value="GroES-like"/>
    <property type="match status" value="1"/>
</dbReference>
<accession>A0A382TZI6</accession>
<organism evidence="4">
    <name type="scientific">marine metagenome</name>
    <dbReference type="NCBI Taxonomy" id="408172"/>
    <lineage>
        <taxon>unclassified sequences</taxon>
        <taxon>metagenomes</taxon>
        <taxon>ecological metagenomes</taxon>
    </lineage>
</organism>
<dbReference type="Gene3D" id="3.90.180.10">
    <property type="entry name" value="Medium-chain alcohol dehydrogenases, catalytic domain"/>
    <property type="match status" value="1"/>
</dbReference>
<feature type="domain" description="Alcohol dehydrogenase-like N-terminal" evidence="3">
    <location>
        <begin position="1"/>
        <end position="58"/>
    </location>
</feature>
<reference evidence="4" key="1">
    <citation type="submission" date="2018-05" db="EMBL/GenBank/DDBJ databases">
        <authorList>
            <person name="Lanie J.A."/>
            <person name="Ng W.-L."/>
            <person name="Kazmierczak K.M."/>
            <person name="Andrzejewski T.M."/>
            <person name="Davidsen T.M."/>
            <person name="Wayne K.J."/>
            <person name="Tettelin H."/>
            <person name="Glass J.I."/>
            <person name="Rusch D."/>
            <person name="Podicherti R."/>
            <person name="Tsui H.-C.T."/>
            <person name="Winkler M.E."/>
        </authorList>
    </citation>
    <scope>NUCLEOTIDE SEQUENCE</scope>
</reference>
<feature type="non-terminal residue" evidence="4">
    <location>
        <position position="72"/>
    </location>
</feature>
<dbReference type="AlphaFoldDB" id="A0A382TZI6"/>
<dbReference type="GO" id="GO:0035925">
    <property type="term" value="F:mRNA 3'-UTR AU-rich region binding"/>
    <property type="evidence" value="ECO:0007669"/>
    <property type="project" value="TreeGrafter"/>
</dbReference>
<evidence type="ECO:0000313" key="4">
    <source>
        <dbReference type="EMBL" id="SVD27105.1"/>
    </source>
</evidence>
<dbReference type="Pfam" id="PF08240">
    <property type="entry name" value="ADH_N"/>
    <property type="match status" value="1"/>
</dbReference>
<evidence type="ECO:0000259" key="3">
    <source>
        <dbReference type="Pfam" id="PF08240"/>
    </source>
</evidence>
<proteinExistence type="predicted"/>
<dbReference type="PANTHER" id="PTHR48106">
    <property type="entry name" value="QUINONE OXIDOREDUCTASE PIG3-RELATED"/>
    <property type="match status" value="1"/>
</dbReference>
<evidence type="ECO:0000256" key="1">
    <source>
        <dbReference type="ARBA" id="ARBA00022857"/>
    </source>
</evidence>
<dbReference type="PANTHER" id="PTHR48106:SF13">
    <property type="entry name" value="QUINONE OXIDOREDUCTASE-RELATED"/>
    <property type="match status" value="1"/>
</dbReference>